<dbReference type="Proteomes" id="UP000548978">
    <property type="component" value="Unassembled WGS sequence"/>
</dbReference>
<dbReference type="OrthoDB" id="1441538at2"/>
<name>A0A7W9E748_9CAUL</name>
<evidence type="ECO:0000313" key="2">
    <source>
        <dbReference type="EMBL" id="MBB5659305.1"/>
    </source>
</evidence>
<evidence type="ECO:0000259" key="1">
    <source>
        <dbReference type="Pfam" id="PF05118"/>
    </source>
</evidence>
<dbReference type="AlphaFoldDB" id="A0A7W9E748"/>
<reference evidence="2 3" key="1">
    <citation type="submission" date="2020-08" db="EMBL/GenBank/DDBJ databases">
        <title>Genomic Encyclopedia of Type Strains, Phase IV (KMG-IV): sequencing the most valuable type-strain genomes for metagenomic binning, comparative biology and taxonomic classification.</title>
        <authorList>
            <person name="Goeker M."/>
        </authorList>
    </citation>
    <scope>NUCLEOTIDE SEQUENCE [LARGE SCALE GENOMIC DNA]</scope>
    <source>
        <strain evidence="2 3">DSM 24448</strain>
    </source>
</reference>
<dbReference type="InterPro" id="IPR027443">
    <property type="entry name" value="IPNS-like_sf"/>
</dbReference>
<organism evidence="2 3">
    <name type="scientific">Brevundimonas halotolerans</name>
    <dbReference type="NCBI Taxonomy" id="69670"/>
    <lineage>
        <taxon>Bacteria</taxon>
        <taxon>Pseudomonadati</taxon>
        <taxon>Pseudomonadota</taxon>
        <taxon>Alphaproteobacteria</taxon>
        <taxon>Caulobacterales</taxon>
        <taxon>Caulobacteraceae</taxon>
        <taxon>Brevundimonas</taxon>
    </lineage>
</organism>
<dbReference type="InterPro" id="IPR027417">
    <property type="entry name" value="P-loop_NTPase"/>
</dbReference>
<dbReference type="Gene3D" id="3.40.50.300">
    <property type="entry name" value="P-loop containing nucleotide triphosphate hydrolases"/>
    <property type="match status" value="1"/>
</dbReference>
<dbReference type="InterPro" id="IPR007803">
    <property type="entry name" value="Asp/Arg/Pro-Hydrxlase"/>
</dbReference>
<accession>A0A7W9E748</accession>
<dbReference type="EMBL" id="JACIJB010000001">
    <property type="protein sequence ID" value="MBB5659305.1"/>
    <property type="molecule type" value="Genomic_DNA"/>
</dbReference>
<dbReference type="Pfam" id="PF13469">
    <property type="entry name" value="Sulfotransfer_3"/>
    <property type="match status" value="1"/>
</dbReference>
<dbReference type="SUPFAM" id="SSF52540">
    <property type="entry name" value="P-loop containing nucleoside triphosphate hydrolases"/>
    <property type="match status" value="1"/>
</dbReference>
<sequence length="625" mass="69170">MKLSRPFIKLPFRFDVDQLRREVEAFPADAWAKHPNNIPGNSALRLITVGGTENDDVAGAMAPTPHLQSSPYIQQVLSHFGVVWSRSRLMRLGPGSSVPEHTDINYHWFHRVRLHVPIVTTPDVRFHCDDEVVHMAPGEAWIFDNWRVHKVDNGSDISRVHLVADTTGNGRFWDLAEAAATQSLPETPIPFRPGQRAPLAVEQFNIYRVMPPSEVDELLSDLVAETGSVRQGDEGRAHLQQFARLTHGFRQDWRQLWSLFADTDRGIPHYQKRLQMLMQQVTALGDDLRVSSNMMPVPAVVRQRIGAYGVNPGVAPMGGGVATGMMGQPAPAAAGASPAPARPSAILQTPDYDRPVIIVAAPRSGSTALFETLAVTPQLHTVGGEAHWLVEGFKALRPGAPGIDSNRVTAEHFSDPIGLAMKARLAEKLRDGAERPFANQDSVRLLEKTPKNALRIPFFNALFPDARFVFLWREPEENVSSIIDAWRSGGWVTYPQLPGWEGPWSLLLPQGWQGLKDKPLPEIAAYQWATTNQTIMDDLSALPADRRHVVRYADFVADPAAVVRGICDFADLEFDAALAERTGGKLPESRHTLTPPAPDKWKKNATEIEPLLAGLKPIRDRLAGF</sequence>
<feature type="domain" description="Aspartyl/asparaginy/proline hydroxylase" evidence="1">
    <location>
        <begin position="65"/>
        <end position="166"/>
    </location>
</feature>
<protein>
    <recommendedName>
        <fullName evidence="1">Aspartyl/asparaginy/proline hydroxylase domain-containing protein</fullName>
    </recommendedName>
</protein>
<keyword evidence="3" id="KW-1185">Reference proteome</keyword>
<dbReference type="SUPFAM" id="SSF51197">
    <property type="entry name" value="Clavaminate synthase-like"/>
    <property type="match status" value="1"/>
</dbReference>
<gene>
    <name evidence="2" type="ORF">FHS65_000023</name>
</gene>
<proteinExistence type="predicted"/>
<comment type="caution">
    <text evidence="2">The sequence shown here is derived from an EMBL/GenBank/DDBJ whole genome shotgun (WGS) entry which is preliminary data.</text>
</comment>
<dbReference type="Gene3D" id="2.60.120.330">
    <property type="entry name" value="B-lactam Antibiotic, Isopenicillin N Synthase, Chain"/>
    <property type="match status" value="1"/>
</dbReference>
<evidence type="ECO:0000313" key="3">
    <source>
        <dbReference type="Proteomes" id="UP000548978"/>
    </source>
</evidence>
<dbReference type="RefSeq" id="WP_123286325.1">
    <property type="nucleotide sequence ID" value="NZ_JACIJB010000001.1"/>
</dbReference>
<dbReference type="Pfam" id="PF05118">
    <property type="entry name" value="Asp_Arg_Hydrox"/>
    <property type="match status" value="1"/>
</dbReference>